<evidence type="ECO:0000313" key="2">
    <source>
        <dbReference type="EMBL" id="CAA9443393.1"/>
    </source>
</evidence>
<dbReference type="EMBL" id="CADCUQ010001015">
    <property type="protein sequence ID" value="CAA9443393.1"/>
    <property type="molecule type" value="Genomic_DNA"/>
</dbReference>
<dbReference type="AlphaFoldDB" id="A0A6J4QGI2"/>
<accession>A0A6J4QGI2</accession>
<feature type="compositionally biased region" description="Basic residues" evidence="1">
    <location>
        <begin position="130"/>
        <end position="145"/>
    </location>
</feature>
<reference evidence="2" key="1">
    <citation type="submission" date="2020-02" db="EMBL/GenBank/DDBJ databases">
        <authorList>
            <person name="Meier V. D."/>
        </authorList>
    </citation>
    <scope>NUCLEOTIDE SEQUENCE</scope>
    <source>
        <strain evidence="2">AVDCRST_MAG64</strain>
    </source>
</reference>
<feature type="non-terminal residue" evidence="2">
    <location>
        <position position="199"/>
    </location>
</feature>
<organism evidence="2">
    <name type="scientific">uncultured Phycisphaerae bacterium</name>
    <dbReference type="NCBI Taxonomy" id="904963"/>
    <lineage>
        <taxon>Bacteria</taxon>
        <taxon>Pseudomonadati</taxon>
        <taxon>Planctomycetota</taxon>
        <taxon>Phycisphaerae</taxon>
        <taxon>environmental samples</taxon>
    </lineage>
</organism>
<feature type="region of interest" description="Disordered" evidence="1">
    <location>
        <begin position="1"/>
        <end position="199"/>
    </location>
</feature>
<gene>
    <name evidence="2" type="ORF">AVDCRST_MAG64-4354</name>
</gene>
<protein>
    <submittedName>
        <fullName evidence="2">Uncharacterized protein</fullName>
    </submittedName>
</protein>
<evidence type="ECO:0000256" key="1">
    <source>
        <dbReference type="SAM" id="MobiDB-lite"/>
    </source>
</evidence>
<feature type="compositionally biased region" description="Low complexity" evidence="1">
    <location>
        <begin position="167"/>
        <end position="180"/>
    </location>
</feature>
<proteinExistence type="predicted"/>
<feature type="non-terminal residue" evidence="2">
    <location>
        <position position="1"/>
    </location>
</feature>
<feature type="compositionally biased region" description="Low complexity" evidence="1">
    <location>
        <begin position="16"/>
        <end position="25"/>
    </location>
</feature>
<feature type="compositionally biased region" description="Basic and acidic residues" evidence="1">
    <location>
        <begin position="59"/>
        <end position="80"/>
    </location>
</feature>
<sequence>PVPAGGHEPPGRVQRRGAGQRVLRGQQGGGRGVLLRVPPGVRDRLRRPPAVGRVRVRHAAPDLRQADGRGRGRRPADPVRQRPGVPPGLHARRGRGPTDGEGGRRAGRAGAGPVVLRGHRPAAADGGGGGRRRPPAGPVGRHHDRARAERDGPAGDPVSWRAERGQRPGAARVRAAVRQAGGRDRGLPGDLPALPRGAV</sequence>
<name>A0A6J4QGI2_9BACT</name>